<proteinExistence type="predicted"/>
<accession>A0A518EXP2</accession>
<dbReference type="PANTHER" id="PTHR44103">
    <property type="entry name" value="PROPROTEIN CONVERTASE P"/>
    <property type="match status" value="1"/>
</dbReference>
<dbReference type="InterPro" id="IPR028994">
    <property type="entry name" value="Integrin_alpha_N"/>
</dbReference>
<reference evidence="2 3" key="1">
    <citation type="submission" date="2019-02" db="EMBL/GenBank/DDBJ databases">
        <title>Deep-cultivation of Planctomycetes and their phenomic and genomic characterization uncovers novel biology.</title>
        <authorList>
            <person name="Wiegand S."/>
            <person name="Jogler M."/>
            <person name="Boedeker C."/>
            <person name="Pinto D."/>
            <person name="Vollmers J."/>
            <person name="Rivas-Marin E."/>
            <person name="Kohn T."/>
            <person name="Peeters S.H."/>
            <person name="Heuer A."/>
            <person name="Rast P."/>
            <person name="Oberbeckmann S."/>
            <person name="Bunk B."/>
            <person name="Jeske O."/>
            <person name="Meyerdierks A."/>
            <person name="Storesund J.E."/>
            <person name="Kallscheuer N."/>
            <person name="Luecker S."/>
            <person name="Lage O.M."/>
            <person name="Pohl T."/>
            <person name="Merkel B.J."/>
            <person name="Hornburger P."/>
            <person name="Mueller R.-W."/>
            <person name="Bruemmer F."/>
            <person name="Labrenz M."/>
            <person name="Spormann A.M."/>
            <person name="Op den Camp H."/>
            <person name="Overmann J."/>
            <person name="Amann R."/>
            <person name="Jetten M.S.M."/>
            <person name="Mascher T."/>
            <person name="Medema M.H."/>
            <person name="Devos D.P."/>
            <person name="Kaster A.-K."/>
            <person name="Ovreas L."/>
            <person name="Rohde M."/>
            <person name="Galperin M.Y."/>
            <person name="Jogler C."/>
        </authorList>
    </citation>
    <scope>NUCLEOTIDE SEQUENCE [LARGE SCALE GENOMIC DNA]</scope>
    <source>
        <strain evidence="2 3">Poly30</strain>
    </source>
</reference>
<evidence type="ECO:0000313" key="2">
    <source>
        <dbReference type="EMBL" id="QDV08864.1"/>
    </source>
</evidence>
<dbReference type="OrthoDB" id="290542at2"/>
<organism evidence="2 3">
    <name type="scientific">Saltatorellus ferox</name>
    <dbReference type="NCBI Taxonomy" id="2528018"/>
    <lineage>
        <taxon>Bacteria</taxon>
        <taxon>Pseudomonadati</taxon>
        <taxon>Planctomycetota</taxon>
        <taxon>Planctomycetia</taxon>
        <taxon>Planctomycetia incertae sedis</taxon>
        <taxon>Saltatorellus</taxon>
    </lineage>
</organism>
<dbReference type="EMBL" id="CP036434">
    <property type="protein sequence ID" value="QDV08864.1"/>
    <property type="molecule type" value="Genomic_DNA"/>
</dbReference>
<dbReference type="SUPFAM" id="SSF69318">
    <property type="entry name" value="Integrin alpha N-terminal domain"/>
    <property type="match status" value="3"/>
</dbReference>
<dbReference type="InterPro" id="IPR013517">
    <property type="entry name" value="FG-GAP"/>
</dbReference>
<gene>
    <name evidence="2" type="ORF">Poly30_44190</name>
</gene>
<evidence type="ECO:0000313" key="3">
    <source>
        <dbReference type="Proteomes" id="UP000320390"/>
    </source>
</evidence>
<keyword evidence="1" id="KW-0732">Signal</keyword>
<dbReference type="Gene3D" id="2.130.10.130">
    <property type="entry name" value="Integrin alpha, N-terminal"/>
    <property type="match status" value="2"/>
</dbReference>
<name>A0A518EXP2_9BACT</name>
<dbReference type="Proteomes" id="UP000320390">
    <property type="component" value="Chromosome"/>
</dbReference>
<dbReference type="Pfam" id="PF13517">
    <property type="entry name" value="FG-GAP_3"/>
    <property type="match status" value="4"/>
</dbReference>
<keyword evidence="3" id="KW-1185">Reference proteome</keyword>
<dbReference type="AlphaFoldDB" id="A0A518EXP2"/>
<sequence>MTHHMTHHAPRSFVAVSIGVLATAPLGVSAQLGENHFTSQVPGIGTAVLDFDQDGDLDTVGSGWFLSIDGNCARVHIALNLGSEGHSPLIPVAELNVTSPDHGIAGAGDVDGDGLTDLVLYDENSLHWVRGLGSALAPSALLVGGLAELEDVLVGDANADGDPDVFIQRAGLGWSLLRGQSGANFSAAIDVPLGGVSPRLLDFDGDGNLDFFSHASTTSFPPRSRLLVARNTGPGFTGSMTIQGTGDVNYGCFDAADVNGDGLTDMAIGRADGLWVFTRVSPTVLDPTPVQLSSAGSMTGVRFMDADHDGVLDLVAVASGARGRWFKGLGGGAFGAEQLLPPAVTGARELDVADVDGDGFEDLRVTAFRSRVTCFGTDGTSARPFEAVDLSLESNGWAERAFVADFDEDGHDDFVVGNVDGDVWLFLRRGVRGFERVEAVRQNPTPAVSEWEFLEPHDLDGDGHVDLVRFDTDSSELRVSLGRGDGTFGALILSPTGIGSPPFAPVSLADVNGDGHQDCLFTTSGIGFPTAAWSMAGVGDGTFAPAVQIATWTGSSLQGSWVEDMDLDGVPDLVLASGPITTPEVAWYPGLGGGAFGPASASTRISTYLWLRDVDSDGAPDLLSIDLTSTAAIVEWSRNLGGTFGAPIPIGALPGAQGNLSLLAEDRDGDGDLDILVAFRADTSANFDCRRLSTTVLFEGLGGGSFSVGVQVSESIPLQSWTPGKKLMSWIDADSDGDLDLAWASINGNSGWLQWDTGPPDLGVRYCTPAVINSAGAAAEISASGSALVADNDFTLRANDLPPWVPVIFIYGPISGSTYPVLGSLGRLCLTPPFVRLNQPGQLQVASLLREASLQLDLTTVGGGGISAGQTLNFQGWYRDSASGAPTSNFTDGLTVNFL</sequence>
<evidence type="ECO:0000256" key="1">
    <source>
        <dbReference type="ARBA" id="ARBA00022729"/>
    </source>
</evidence>
<protein>
    <submittedName>
        <fullName evidence="2">FG-GAP repeat protein</fullName>
    </submittedName>
</protein>
<dbReference type="PANTHER" id="PTHR44103:SF1">
    <property type="entry name" value="PROPROTEIN CONVERTASE P"/>
    <property type="match status" value="1"/>
</dbReference>